<name>A0ACD3AHQ7_9AGAR</name>
<protein>
    <submittedName>
        <fullName evidence="1">Uncharacterized protein</fullName>
    </submittedName>
</protein>
<dbReference type="EMBL" id="ML208456">
    <property type="protein sequence ID" value="TFK64904.1"/>
    <property type="molecule type" value="Genomic_DNA"/>
</dbReference>
<proteinExistence type="predicted"/>
<dbReference type="Proteomes" id="UP000308600">
    <property type="component" value="Unassembled WGS sequence"/>
</dbReference>
<organism evidence="1 2">
    <name type="scientific">Pluteus cervinus</name>
    <dbReference type="NCBI Taxonomy" id="181527"/>
    <lineage>
        <taxon>Eukaryota</taxon>
        <taxon>Fungi</taxon>
        <taxon>Dikarya</taxon>
        <taxon>Basidiomycota</taxon>
        <taxon>Agaricomycotina</taxon>
        <taxon>Agaricomycetes</taxon>
        <taxon>Agaricomycetidae</taxon>
        <taxon>Agaricales</taxon>
        <taxon>Pluteineae</taxon>
        <taxon>Pluteaceae</taxon>
        <taxon>Pluteus</taxon>
    </lineage>
</organism>
<keyword evidence="2" id="KW-1185">Reference proteome</keyword>
<evidence type="ECO:0000313" key="2">
    <source>
        <dbReference type="Proteomes" id="UP000308600"/>
    </source>
</evidence>
<gene>
    <name evidence="1" type="ORF">BDN72DRAFT_889475</name>
</gene>
<sequence>MPPKNKGKKSKKDDDAFWENAGESVANNNALGGSDLADHDEGSSSQFAGKSSGFSAFSVLDAGGDVPQEEEEDFGGLMSTLKANVKKKDKKDKKKNKRTVEDDVDEVDGETQAVEGAEKAASKTPIEVTADDLAEEEWGPVKEKGKKAKKGKKGNAKDDEEKPQAVDEAEPSPAPTPAAQDEVDDLGDGEEGATKVLSKKEKEKLKKEREKAKKKAQAAAKKAVTNEDEALTPAAPEPEEPPKADEEDDGDDAQGDGPSGKADKKKKKKKPKKDEEPAPAPAAPAGKKKGGISALKALMEEKKRLEEEARRALEEERKRIEEEERKAAEEERKKEEEKQRRKEKEKAKRELAKKEGRLLTKKQKEEKAMAEIRKQALLASGAQVEGLQQASGSGGPKKVVYGKKKKGPAGKDSSPAPESRPKTPDSVVSSVTQEVKAESEQNDDWDASSGDESKHVPTTAAPAEPEVKDDWDASSEDEATKSVKPPSAAKATKVPSTKAPPPKPDTKASKNPAPAKVAVTPTGKAPSGPQAKKEEAAKSESESESEDDSDLSDSESDSEDDSDESSEDEELTRTQQMAAQRKAEAAARRAKVHEEAMAARNKDDLRSPICCILGHVDTGKTKLLDKIRQTNVQEGEAGGITQQIGATYFPVEAIKTKTAVMNKDGSQEYKIPGLLVIDTPGHESFTNLRSRGSSLCNIAILVVDIMHGLEAQTLESLRLLRDRKTPFIVALNKIDRLYGWDPTPDGAFRESLEKQARSVQREFEDRVSKTILAFAEEGLNACLYYENKNFARNVSLVPTSAITGEGIPDMITLLVNLTQQRMSDRLMYLSELECTVLEVKVIEGLGTTIDVVLSNGILREGDRIVVCGLNGPIVTQVRALLTPQPLRELRIKSAYVHHKEVKAALGVKITAPDLEKAIAGSRLMVVGPDDDEDDLKEEIMSDLTSLLNSIDKSGRGVCVQASTLGSLEALLDFLKVSKIPVSGINIGPVHKRDIMRSATMLEKARELACILCFDVPIDKEAERLAEEMGIRLFKADIIYHLFDSFKAYNEEITEARRKDAAPQAVWPCRLKTIAPFCKRDPIILGVDILDGSLRVGTPLAVVKTDAATGKKTIIELGKITSLEINHKNFDIVKKSQSGGGVAVKIEHAVYQSAKMFGRHFDEKDEILSLISRQSIDVMKTNFKADVSNEEWLLIKALKPRFNITHLIPTLSSMSTDSATSKRPTENAAPVDADELQLRNLGYKQQLHRTWNLLESFAASFCALNFIGGVRSAFFLGLLAGGPAAIWSSYLVTIVFMVMTAAILAEVCSALPLSGSIYIWAAESAGPKYARFVGFTVAWWSCTAWMTFVAGNSQTAANYLVSQLAVWEIDFPGGATNDNVKWRALIWAIAEVLLILSVAINYLPPRLYSMIFRVSIGLMMLDFFLCVIWLPIGVSQTYGFRSAKEVFTMTCKLSLFRYNGTGAPPAWNWILSFLFTAGTMTGFDASGHIAEETKNARVIAGKGILSSAIATGVLGFITAILFLFCTPDLETLFSISAPQPFVVIYAMALGKKGSVFMTILAILGLMLNTSVAIVAASRLVFAVARDGVLPLSGWIGQVDAAGQPKHAVTVIYVFGAVVQCTILVSQVAFTSLVSAGGVPTIAAYGLISLLRFVFTPDHFKDSYFYLGQYRRVYYAIAVAFNGLIVAVMLSPFVFPVTAETFNFASVIFGGVTLFGVLSWYFTPEEKWLRRELLTHAFHAAENTESQDTLEYDRMPSPSFI</sequence>
<evidence type="ECO:0000313" key="1">
    <source>
        <dbReference type="EMBL" id="TFK64904.1"/>
    </source>
</evidence>
<accession>A0ACD3AHQ7</accession>
<reference evidence="1 2" key="1">
    <citation type="journal article" date="2019" name="Nat. Ecol. Evol.">
        <title>Megaphylogeny resolves global patterns of mushroom evolution.</title>
        <authorList>
            <person name="Varga T."/>
            <person name="Krizsan K."/>
            <person name="Foldi C."/>
            <person name="Dima B."/>
            <person name="Sanchez-Garcia M."/>
            <person name="Sanchez-Ramirez S."/>
            <person name="Szollosi G.J."/>
            <person name="Szarkandi J.G."/>
            <person name="Papp V."/>
            <person name="Albert L."/>
            <person name="Andreopoulos W."/>
            <person name="Angelini C."/>
            <person name="Antonin V."/>
            <person name="Barry K.W."/>
            <person name="Bougher N.L."/>
            <person name="Buchanan P."/>
            <person name="Buyck B."/>
            <person name="Bense V."/>
            <person name="Catcheside P."/>
            <person name="Chovatia M."/>
            <person name="Cooper J."/>
            <person name="Damon W."/>
            <person name="Desjardin D."/>
            <person name="Finy P."/>
            <person name="Geml J."/>
            <person name="Haridas S."/>
            <person name="Hughes K."/>
            <person name="Justo A."/>
            <person name="Karasinski D."/>
            <person name="Kautmanova I."/>
            <person name="Kiss B."/>
            <person name="Kocsube S."/>
            <person name="Kotiranta H."/>
            <person name="LaButti K.M."/>
            <person name="Lechner B.E."/>
            <person name="Liimatainen K."/>
            <person name="Lipzen A."/>
            <person name="Lukacs Z."/>
            <person name="Mihaltcheva S."/>
            <person name="Morgado L.N."/>
            <person name="Niskanen T."/>
            <person name="Noordeloos M.E."/>
            <person name="Ohm R.A."/>
            <person name="Ortiz-Santana B."/>
            <person name="Ovrebo C."/>
            <person name="Racz N."/>
            <person name="Riley R."/>
            <person name="Savchenko A."/>
            <person name="Shiryaev A."/>
            <person name="Soop K."/>
            <person name="Spirin V."/>
            <person name="Szebenyi C."/>
            <person name="Tomsovsky M."/>
            <person name="Tulloss R.E."/>
            <person name="Uehling J."/>
            <person name="Grigoriev I.V."/>
            <person name="Vagvolgyi C."/>
            <person name="Papp T."/>
            <person name="Martin F.M."/>
            <person name="Miettinen O."/>
            <person name="Hibbett D.S."/>
            <person name="Nagy L.G."/>
        </authorList>
    </citation>
    <scope>NUCLEOTIDE SEQUENCE [LARGE SCALE GENOMIC DNA]</scope>
    <source>
        <strain evidence="1 2">NL-1719</strain>
    </source>
</reference>